<dbReference type="RefSeq" id="WP_313978774.1">
    <property type="nucleotide sequence ID" value="NZ_JASJOS010000005.1"/>
</dbReference>
<sequence length="77" mass="8699">MEILKFKMPKHSVDTQRQLAPILNKEKGVMHWNLNTNYHILTVSGENINAEKIEKLIESLGLQADLMHVFGVSGVSL</sequence>
<proteinExistence type="predicted"/>
<dbReference type="AlphaFoldDB" id="A0AAE3QR90"/>
<gene>
    <name evidence="1" type="ORF">QNI16_12210</name>
</gene>
<accession>A0AAE3QR90</accession>
<name>A0AAE3QR90_9BACT</name>
<comment type="caution">
    <text evidence="1">The sequence shown here is derived from an EMBL/GenBank/DDBJ whole genome shotgun (WGS) entry which is preliminary data.</text>
</comment>
<dbReference type="EMBL" id="JASJOS010000005">
    <property type="protein sequence ID" value="MDJ1481253.1"/>
    <property type="molecule type" value="Genomic_DNA"/>
</dbReference>
<evidence type="ECO:0000313" key="1">
    <source>
        <dbReference type="EMBL" id="MDJ1481253.1"/>
    </source>
</evidence>
<evidence type="ECO:0000313" key="2">
    <source>
        <dbReference type="Proteomes" id="UP001241110"/>
    </source>
</evidence>
<organism evidence="1 2">
    <name type="scientific">Xanthocytophaga flava</name>
    <dbReference type="NCBI Taxonomy" id="3048013"/>
    <lineage>
        <taxon>Bacteria</taxon>
        <taxon>Pseudomonadati</taxon>
        <taxon>Bacteroidota</taxon>
        <taxon>Cytophagia</taxon>
        <taxon>Cytophagales</taxon>
        <taxon>Rhodocytophagaceae</taxon>
        <taxon>Xanthocytophaga</taxon>
    </lineage>
</organism>
<dbReference type="Proteomes" id="UP001241110">
    <property type="component" value="Unassembled WGS sequence"/>
</dbReference>
<reference evidence="1" key="1">
    <citation type="submission" date="2023-05" db="EMBL/GenBank/DDBJ databases">
        <authorList>
            <person name="Zhang X."/>
        </authorList>
    </citation>
    <scope>NUCLEOTIDE SEQUENCE</scope>
    <source>
        <strain evidence="1">YF14B1</strain>
    </source>
</reference>
<protein>
    <submittedName>
        <fullName evidence="1">Uncharacterized protein</fullName>
    </submittedName>
</protein>